<proteinExistence type="predicted"/>
<sequence length="48" mass="5155">MTRIYKTVIALNIVLAILASLTTIAVALSTPPPSTSLTLPLIVLQCYR</sequence>
<evidence type="ECO:0000313" key="2">
    <source>
        <dbReference type="Proteomes" id="UP000031535"/>
    </source>
</evidence>
<organism evidence="1 2">
    <name type="scientific">Pseudomonas batumici</name>
    <dbReference type="NCBI Taxonomy" id="226910"/>
    <lineage>
        <taxon>Bacteria</taxon>
        <taxon>Pseudomonadati</taxon>
        <taxon>Pseudomonadota</taxon>
        <taxon>Gammaproteobacteria</taxon>
        <taxon>Pseudomonadales</taxon>
        <taxon>Pseudomonadaceae</taxon>
        <taxon>Pseudomonas</taxon>
    </lineage>
</organism>
<dbReference type="PATRIC" id="fig|226910.6.peg.1849"/>
<comment type="caution">
    <text evidence="1">The sequence shown here is derived from an EMBL/GenBank/DDBJ whole genome shotgun (WGS) entry which is preliminary data.</text>
</comment>
<evidence type="ECO:0000313" key="1">
    <source>
        <dbReference type="EMBL" id="KIH84289.1"/>
    </source>
</evidence>
<dbReference type="EMBL" id="JXDG01000020">
    <property type="protein sequence ID" value="KIH84289.1"/>
    <property type="molecule type" value="Genomic_DNA"/>
</dbReference>
<reference evidence="1 2" key="1">
    <citation type="submission" date="2015-01" db="EMBL/GenBank/DDBJ databases">
        <title>Complete genome of Pseudomonas batumici UCM B-321 producer of the batumin antibiotic with strong antistaphilococcal and potential anticancer activity.</title>
        <authorList>
            <person name="Klochko V.V."/>
            <person name="Zelena L.B."/>
            <person name="Elena K.A."/>
            <person name="Reva O.N."/>
        </authorList>
    </citation>
    <scope>NUCLEOTIDE SEQUENCE [LARGE SCALE GENOMIC DNA]</scope>
    <source>
        <strain evidence="1 2">UCM B-321</strain>
    </source>
</reference>
<dbReference type="RefSeq" id="WP_157015880.1">
    <property type="nucleotide sequence ID" value="NZ_JXDG01000020.1"/>
</dbReference>
<name>A0A0C2EE86_9PSED</name>
<dbReference type="Proteomes" id="UP000031535">
    <property type="component" value="Unassembled WGS sequence"/>
</dbReference>
<protein>
    <submittedName>
        <fullName evidence="1">Uncharacterized protein</fullName>
    </submittedName>
</protein>
<dbReference type="AlphaFoldDB" id="A0A0C2EE86"/>
<accession>A0A0C2EE86</accession>
<gene>
    <name evidence="1" type="ORF">UCMB321_1858</name>
</gene>
<keyword evidence="2" id="KW-1185">Reference proteome</keyword>